<keyword evidence="8 12" id="KW-0862">Zinc</keyword>
<dbReference type="SUPFAM" id="SSF46785">
    <property type="entry name" value="Winged helix' DNA-binding domain"/>
    <property type="match status" value="1"/>
</dbReference>
<gene>
    <name evidence="14" type="ORF">SAMN02745704_01562</name>
</gene>
<sequence length="184" mass="20962">MSTQTEIFKEYLSGNNLKLTHQRKLILDVFITLDRPVSPEELFQEVHSMDAGISLSTVYRTLKHLMQSGVARCMLHSDGVTRYEGLTGHYCRLVCEHCGKRVPLDNPYLHCLQHEVARQEGFHLYECVMELRGICKACMKQRDHGSVEASPSTETRPRERMGACGHAPKGYVRCGQCRHDELGE</sequence>
<dbReference type="AlphaFoldDB" id="A0A1T4WYL3"/>
<keyword evidence="6" id="KW-0678">Repressor</keyword>
<dbReference type="RefSeq" id="WP_078717124.1">
    <property type="nucleotide sequence ID" value="NZ_FUYC01000005.1"/>
</dbReference>
<reference evidence="14 15" key="1">
    <citation type="submission" date="2017-02" db="EMBL/GenBank/DDBJ databases">
        <authorList>
            <person name="Peterson S.W."/>
        </authorList>
    </citation>
    <scope>NUCLEOTIDE SEQUENCE [LARGE SCALE GENOMIC DNA]</scope>
    <source>
        <strain evidence="14 15">DSM 16080</strain>
    </source>
</reference>
<name>A0A1T4WYL3_9BACT</name>
<evidence type="ECO:0000256" key="4">
    <source>
        <dbReference type="ARBA" id="ARBA00020910"/>
    </source>
</evidence>
<dbReference type="OrthoDB" id="5456385at2"/>
<comment type="subunit">
    <text evidence="3">Homodimer.</text>
</comment>
<dbReference type="GO" id="GO:0000976">
    <property type="term" value="F:transcription cis-regulatory region binding"/>
    <property type="evidence" value="ECO:0007669"/>
    <property type="project" value="TreeGrafter"/>
</dbReference>
<dbReference type="STRING" id="1121449.SAMN02745704_01562"/>
<keyword evidence="7 12" id="KW-0479">Metal-binding</keyword>
<dbReference type="InterPro" id="IPR036388">
    <property type="entry name" value="WH-like_DNA-bd_sf"/>
</dbReference>
<comment type="subcellular location">
    <subcellularLocation>
        <location evidence="1">Cytoplasm</location>
    </subcellularLocation>
</comment>
<protein>
    <recommendedName>
        <fullName evidence="4">Ferric uptake regulation protein</fullName>
    </recommendedName>
</protein>
<evidence type="ECO:0000256" key="1">
    <source>
        <dbReference type="ARBA" id="ARBA00004496"/>
    </source>
</evidence>
<keyword evidence="9" id="KW-0805">Transcription regulation</keyword>
<comment type="similarity">
    <text evidence="2">Belongs to the Fur family.</text>
</comment>
<proteinExistence type="inferred from homology"/>
<keyword evidence="13" id="KW-0408">Iron</keyword>
<keyword evidence="11" id="KW-0804">Transcription</keyword>
<dbReference type="GO" id="GO:0008270">
    <property type="term" value="F:zinc ion binding"/>
    <property type="evidence" value="ECO:0007669"/>
    <property type="project" value="TreeGrafter"/>
</dbReference>
<feature type="binding site" evidence="12">
    <location>
        <position position="138"/>
    </location>
    <ligand>
        <name>Zn(2+)</name>
        <dbReference type="ChEBI" id="CHEBI:29105"/>
    </ligand>
</feature>
<keyword evidence="10" id="KW-0238">DNA-binding</keyword>
<keyword evidence="5" id="KW-0963">Cytoplasm</keyword>
<dbReference type="PANTHER" id="PTHR33202">
    <property type="entry name" value="ZINC UPTAKE REGULATION PROTEIN"/>
    <property type="match status" value="1"/>
</dbReference>
<evidence type="ECO:0000256" key="6">
    <source>
        <dbReference type="ARBA" id="ARBA00022491"/>
    </source>
</evidence>
<dbReference type="GO" id="GO:0045892">
    <property type="term" value="P:negative regulation of DNA-templated transcription"/>
    <property type="evidence" value="ECO:0007669"/>
    <property type="project" value="TreeGrafter"/>
</dbReference>
<evidence type="ECO:0000256" key="13">
    <source>
        <dbReference type="PIRSR" id="PIRSR602481-2"/>
    </source>
</evidence>
<evidence type="ECO:0000256" key="2">
    <source>
        <dbReference type="ARBA" id="ARBA00007957"/>
    </source>
</evidence>
<comment type="cofactor">
    <cofactor evidence="13">
        <name>Mn(2+)</name>
        <dbReference type="ChEBI" id="CHEBI:29035"/>
    </cofactor>
    <cofactor evidence="13">
        <name>Fe(2+)</name>
        <dbReference type="ChEBI" id="CHEBI:29033"/>
    </cofactor>
    <text evidence="13">Binds 1 Mn(2+) or Fe(2+) ion per subunit.</text>
</comment>
<dbReference type="GO" id="GO:0005829">
    <property type="term" value="C:cytosol"/>
    <property type="evidence" value="ECO:0007669"/>
    <property type="project" value="TreeGrafter"/>
</dbReference>
<feature type="binding site" evidence="12">
    <location>
        <position position="98"/>
    </location>
    <ligand>
        <name>Zn(2+)</name>
        <dbReference type="ChEBI" id="CHEBI:29105"/>
    </ligand>
</feature>
<dbReference type="PANTHER" id="PTHR33202:SF2">
    <property type="entry name" value="FERRIC UPTAKE REGULATION PROTEIN"/>
    <property type="match status" value="1"/>
</dbReference>
<feature type="binding site" evidence="12">
    <location>
        <position position="95"/>
    </location>
    <ligand>
        <name>Zn(2+)</name>
        <dbReference type="ChEBI" id="CHEBI:29105"/>
    </ligand>
</feature>
<evidence type="ECO:0000313" key="15">
    <source>
        <dbReference type="Proteomes" id="UP000190027"/>
    </source>
</evidence>
<dbReference type="Gene3D" id="3.30.1490.190">
    <property type="match status" value="1"/>
</dbReference>
<dbReference type="Proteomes" id="UP000190027">
    <property type="component" value="Unassembled WGS sequence"/>
</dbReference>
<evidence type="ECO:0000256" key="12">
    <source>
        <dbReference type="PIRSR" id="PIRSR602481-1"/>
    </source>
</evidence>
<evidence type="ECO:0000256" key="11">
    <source>
        <dbReference type="ARBA" id="ARBA00023163"/>
    </source>
</evidence>
<evidence type="ECO:0000256" key="5">
    <source>
        <dbReference type="ARBA" id="ARBA00022490"/>
    </source>
</evidence>
<dbReference type="Pfam" id="PF01475">
    <property type="entry name" value="FUR"/>
    <property type="match status" value="1"/>
</dbReference>
<accession>A0A1T4WYL3</accession>
<dbReference type="Gene3D" id="1.10.10.10">
    <property type="entry name" value="Winged helix-like DNA-binding domain superfamily/Winged helix DNA-binding domain"/>
    <property type="match status" value="1"/>
</dbReference>
<feature type="binding site" evidence="13">
    <location>
        <position position="89"/>
    </location>
    <ligand>
        <name>Fe cation</name>
        <dbReference type="ChEBI" id="CHEBI:24875"/>
    </ligand>
</feature>
<evidence type="ECO:0000256" key="3">
    <source>
        <dbReference type="ARBA" id="ARBA00011738"/>
    </source>
</evidence>
<evidence type="ECO:0000313" key="14">
    <source>
        <dbReference type="EMBL" id="SKA82473.1"/>
    </source>
</evidence>
<dbReference type="InterPro" id="IPR043135">
    <property type="entry name" value="Fur_C"/>
</dbReference>
<evidence type="ECO:0000256" key="7">
    <source>
        <dbReference type="ARBA" id="ARBA00022723"/>
    </source>
</evidence>
<dbReference type="InterPro" id="IPR036390">
    <property type="entry name" value="WH_DNA-bd_sf"/>
</dbReference>
<dbReference type="GO" id="GO:0003700">
    <property type="term" value="F:DNA-binding transcription factor activity"/>
    <property type="evidence" value="ECO:0007669"/>
    <property type="project" value="InterPro"/>
</dbReference>
<evidence type="ECO:0000256" key="10">
    <source>
        <dbReference type="ARBA" id="ARBA00023125"/>
    </source>
</evidence>
<dbReference type="EMBL" id="FUYC01000005">
    <property type="protein sequence ID" value="SKA82473.1"/>
    <property type="molecule type" value="Genomic_DNA"/>
</dbReference>
<dbReference type="InterPro" id="IPR002481">
    <property type="entry name" value="FUR"/>
</dbReference>
<evidence type="ECO:0000256" key="9">
    <source>
        <dbReference type="ARBA" id="ARBA00023015"/>
    </source>
</evidence>
<dbReference type="GO" id="GO:1900705">
    <property type="term" value="P:negative regulation of siderophore biosynthetic process"/>
    <property type="evidence" value="ECO:0007669"/>
    <property type="project" value="TreeGrafter"/>
</dbReference>
<feature type="binding site" evidence="12">
    <location>
        <position position="135"/>
    </location>
    <ligand>
        <name>Zn(2+)</name>
        <dbReference type="ChEBI" id="CHEBI:29105"/>
    </ligand>
</feature>
<dbReference type="CDD" id="cd07153">
    <property type="entry name" value="Fur_like"/>
    <property type="match status" value="1"/>
</dbReference>
<keyword evidence="15" id="KW-1185">Reference proteome</keyword>
<organism evidence="14 15">
    <name type="scientific">Paucidesulfovibrio gracilis DSM 16080</name>
    <dbReference type="NCBI Taxonomy" id="1121449"/>
    <lineage>
        <taxon>Bacteria</taxon>
        <taxon>Pseudomonadati</taxon>
        <taxon>Thermodesulfobacteriota</taxon>
        <taxon>Desulfovibrionia</taxon>
        <taxon>Desulfovibrionales</taxon>
        <taxon>Desulfovibrionaceae</taxon>
        <taxon>Paucidesulfovibrio</taxon>
    </lineage>
</organism>
<evidence type="ECO:0000256" key="8">
    <source>
        <dbReference type="ARBA" id="ARBA00022833"/>
    </source>
</evidence>
<comment type="cofactor">
    <cofactor evidence="12">
        <name>Zn(2+)</name>
        <dbReference type="ChEBI" id="CHEBI:29105"/>
    </cofactor>
    <text evidence="12">Binds 1 zinc ion per subunit.</text>
</comment>